<dbReference type="GO" id="GO:0033819">
    <property type="term" value="F:lipoyl(octanoyl) transferase activity"/>
    <property type="evidence" value="ECO:0007669"/>
    <property type="project" value="InterPro"/>
</dbReference>
<dbReference type="InterPro" id="IPR024897">
    <property type="entry name" value="LipL"/>
</dbReference>
<accession>A0A4R6TZI6</accession>
<evidence type="ECO:0000256" key="1">
    <source>
        <dbReference type="ARBA" id="ARBA00022679"/>
    </source>
</evidence>
<dbReference type="PANTHER" id="PTHR43679:SF2">
    <property type="entry name" value="OCTANOYL-[GCVH]:PROTEIN N-OCTANOYLTRANSFERASE"/>
    <property type="match status" value="1"/>
</dbReference>
<feature type="domain" description="BPL/LPL catalytic" evidence="4">
    <location>
        <begin position="45"/>
        <end position="228"/>
    </location>
</feature>
<feature type="active site" description="Acyl-thioester intermediate" evidence="3">
    <location>
        <position position="149"/>
    </location>
</feature>
<keyword evidence="1 3" id="KW-0808">Transferase</keyword>
<dbReference type="Pfam" id="PF21948">
    <property type="entry name" value="LplA-B_cat"/>
    <property type="match status" value="1"/>
</dbReference>
<comment type="function">
    <text evidence="3">Catalyzes the amidotransfer (transamidation) of the octanoyl moiety from octanoyl-GcvH to the lipoyl domain of the E2 subunit of lipoate-dependent enzymes.</text>
</comment>
<reference evidence="5 6" key="1">
    <citation type="submission" date="2019-03" db="EMBL/GenBank/DDBJ databases">
        <title>Genomic Encyclopedia of Type Strains, Phase IV (KMG-IV): sequencing the most valuable type-strain genomes for metagenomic binning, comparative biology and taxonomic classification.</title>
        <authorList>
            <person name="Goeker M."/>
        </authorList>
    </citation>
    <scope>NUCLEOTIDE SEQUENCE [LARGE SCALE GENOMIC DNA]</scope>
    <source>
        <strain evidence="5 6">DSM 28697</strain>
    </source>
</reference>
<name>A0A4R6TZI6_9BACI</name>
<comment type="miscellaneous">
    <text evidence="3">The reaction proceeds via a thioester-linked acyl-enzyme intermediate.</text>
</comment>
<evidence type="ECO:0000256" key="3">
    <source>
        <dbReference type="HAMAP-Rule" id="MF_02119"/>
    </source>
</evidence>
<dbReference type="PANTHER" id="PTHR43679">
    <property type="entry name" value="OCTANOYLTRANSFERASE LIPM-RELATED"/>
    <property type="match status" value="1"/>
</dbReference>
<evidence type="ECO:0000256" key="2">
    <source>
        <dbReference type="ARBA" id="ARBA00023315"/>
    </source>
</evidence>
<sequence length="281" mass="30771">MNKTYHPLLLSPTWRVVDQSLPDPSFRALESFAIDDTLCEAVGKEHSAPILRSWVHHETIVLGIQDARLPGIEQAVRSAHTLGYDVIVRNSGGLAVALDEDVLNISLICKEPKSAMISQGYESMVALLRAVLAKEGIAFDVGEIEGSYCPGSYDLSIHGRKFAGISQRRIRGAVAVQVYLGVKRSGAERAKIVQALYDIAVQDKSETFVPTIKPEVMGSLEELTGIPLSHSDLMQHVYTVLADIGATVQASALTEAESERLVSYRQRILDRNTGVYMEPIK</sequence>
<comment type="catalytic activity">
    <reaction evidence="3">
        <text>N(6)-octanoyl-L-lysyl-[glycine-cleavage complex H protein] + L-lysyl-[lipoyl-carrier protein] = N(6)-octanoyl-L-lysyl-[lipoyl-carrier protein] + L-lysyl-[glycine-cleavage complex H protein]</text>
        <dbReference type="Rhea" id="RHEA:20213"/>
        <dbReference type="Rhea" id="RHEA-COMP:10500"/>
        <dbReference type="Rhea" id="RHEA-COMP:10501"/>
        <dbReference type="Rhea" id="RHEA-COMP:10503"/>
        <dbReference type="Rhea" id="RHEA-COMP:10504"/>
        <dbReference type="ChEBI" id="CHEBI:29969"/>
        <dbReference type="ChEBI" id="CHEBI:78809"/>
        <dbReference type="EC" id="2.3.1.204"/>
    </reaction>
</comment>
<feature type="site" description="Lowers pKa of active site Cys" evidence="3">
    <location>
        <position position="161"/>
    </location>
</feature>
<dbReference type="InterPro" id="IPR050664">
    <property type="entry name" value="Octanoyltrans_LipM/LipL"/>
</dbReference>
<protein>
    <recommendedName>
        <fullName evidence="3">Octanoyl-[GcvH]:protein N-octanoyltransferase</fullName>
        <ecNumber evidence="3">2.3.1.204</ecNumber>
    </recommendedName>
    <alternativeName>
        <fullName evidence="3">Octanoyl-[GcvH]:E2 amidotransferase</fullName>
    </alternativeName>
</protein>
<dbReference type="InterPro" id="IPR004143">
    <property type="entry name" value="BPL_LPL_catalytic"/>
</dbReference>
<dbReference type="AlphaFoldDB" id="A0A4R6TZI6"/>
<dbReference type="GO" id="GO:0009249">
    <property type="term" value="P:protein lipoylation"/>
    <property type="evidence" value="ECO:0007669"/>
    <property type="project" value="UniProtKB-UniRule"/>
</dbReference>
<dbReference type="EMBL" id="SNYJ01000009">
    <property type="protein sequence ID" value="TDQ38776.1"/>
    <property type="molecule type" value="Genomic_DNA"/>
</dbReference>
<dbReference type="CDD" id="cd16443">
    <property type="entry name" value="LplA"/>
    <property type="match status" value="1"/>
</dbReference>
<dbReference type="GO" id="GO:0009107">
    <property type="term" value="P:lipoate biosynthetic process"/>
    <property type="evidence" value="ECO:0007669"/>
    <property type="project" value="UniProtKB-UniRule"/>
</dbReference>
<keyword evidence="2 3" id="KW-0012">Acyltransferase</keyword>
<dbReference type="OrthoDB" id="2080934at2"/>
<dbReference type="SUPFAM" id="SSF55681">
    <property type="entry name" value="Class II aaRS and biotin synthetases"/>
    <property type="match status" value="1"/>
</dbReference>
<dbReference type="HAMAP" id="MF_02119">
    <property type="entry name" value="LipL"/>
    <property type="match status" value="1"/>
</dbReference>
<keyword evidence="6" id="KW-1185">Reference proteome</keyword>
<dbReference type="RefSeq" id="WP_133580824.1">
    <property type="nucleotide sequence ID" value="NZ_SNYJ01000009.1"/>
</dbReference>
<dbReference type="PROSITE" id="PS51733">
    <property type="entry name" value="BPL_LPL_CATALYTIC"/>
    <property type="match status" value="1"/>
</dbReference>
<comment type="similarity">
    <text evidence="3">Belongs to the octanoyltransferase LipL family.</text>
</comment>
<comment type="pathway">
    <text evidence="3">Protein modification; protein lipoylation via endogenous pathway; protein N(6)-(lipoyl)lysine from octanoyl-[acyl-carrier-protein].</text>
</comment>
<proteinExistence type="inferred from homology"/>
<dbReference type="Proteomes" id="UP000295632">
    <property type="component" value="Unassembled WGS sequence"/>
</dbReference>
<comment type="caution">
    <text evidence="5">The sequence shown here is derived from an EMBL/GenBank/DDBJ whole genome shotgun (WGS) entry which is preliminary data.</text>
</comment>
<evidence type="ECO:0000313" key="5">
    <source>
        <dbReference type="EMBL" id="TDQ38776.1"/>
    </source>
</evidence>
<evidence type="ECO:0000313" key="6">
    <source>
        <dbReference type="Proteomes" id="UP000295632"/>
    </source>
</evidence>
<evidence type="ECO:0000259" key="4">
    <source>
        <dbReference type="PROSITE" id="PS51733"/>
    </source>
</evidence>
<organism evidence="5 6">
    <name type="scientific">Aureibacillus halotolerans</name>
    <dbReference type="NCBI Taxonomy" id="1508390"/>
    <lineage>
        <taxon>Bacteria</taxon>
        <taxon>Bacillati</taxon>
        <taxon>Bacillota</taxon>
        <taxon>Bacilli</taxon>
        <taxon>Bacillales</taxon>
        <taxon>Bacillaceae</taxon>
        <taxon>Aureibacillus</taxon>
    </lineage>
</organism>
<dbReference type="InterPro" id="IPR045864">
    <property type="entry name" value="aa-tRNA-synth_II/BPL/LPL"/>
</dbReference>
<gene>
    <name evidence="3" type="primary">lipL</name>
    <name evidence="5" type="ORF">EV213_109145</name>
</gene>
<dbReference type="EC" id="2.3.1.204" evidence="3"/>
<dbReference type="Gene3D" id="3.30.930.10">
    <property type="entry name" value="Bira Bifunctional Protein, Domain 2"/>
    <property type="match status" value="1"/>
</dbReference>